<evidence type="ECO:0000313" key="2">
    <source>
        <dbReference type="EnsemblMetazoa" id="GBRI016241-PA"/>
    </source>
</evidence>
<name>A0A1A9WE65_9MUSC</name>
<organism evidence="2 3">
    <name type="scientific">Glossina brevipalpis</name>
    <dbReference type="NCBI Taxonomy" id="37001"/>
    <lineage>
        <taxon>Eukaryota</taxon>
        <taxon>Metazoa</taxon>
        <taxon>Ecdysozoa</taxon>
        <taxon>Arthropoda</taxon>
        <taxon>Hexapoda</taxon>
        <taxon>Insecta</taxon>
        <taxon>Pterygota</taxon>
        <taxon>Neoptera</taxon>
        <taxon>Endopterygota</taxon>
        <taxon>Diptera</taxon>
        <taxon>Brachycera</taxon>
        <taxon>Muscomorpha</taxon>
        <taxon>Hippoboscoidea</taxon>
        <taxon>Glossinidae</taxon>
        <taxon>Glossina</taxon>
    </lineage>
</organism>
<accession>A0A1A9WE65</accession>
<dbReference type="EnsemblMetazoa" id="GBRI016241-RA">
    <property type="protein sequence ID" value="GBRI016241-PA"/>
    <property type="gene ID" value="GBRI016241"/>
</dbReference>
<keyword evidence="1" id="KW-0472">Membrane</keyword>
<protein>
    <submittedName>
        <fullName evidence="2">Uncharacterized protein</fullName>
    </submittedName>
</protein>
<proteinExistence type="predicted"/>
<evidence type="ECO:0000256" key="1">
    <source>
        <dbReference type="SAM" id="Phobius"/>
    </source>
</evidence>
<dbReference type="AlphaFoldDB" id="A0A1A9WE65"/>
<reference evidence="3" key="1">
    <citation type="submission" date="2014-03" db="EMBL/GenBank/DDBJ databases">
        <authorList>
            <person name="Aksoy S."/>
            <person name="Warren W."/>
            <person name="Wilson R.K."/>
        </authorList>
    </citation>
    <scope>NUCLEOTIDE SEQUENCE [LARGE SCALE GENOMIC DNA]</scope>
    <source>
        <strain evidence="3">IAEA</strain>
    </source>
</reference>
<reference evidence="2" key="2">
    <citation type="submission" date="2020-05" db="UniProtKB">
        <authorList>
            <consortium name="EnsemblMetazoa"/>
        </authorList>
    </citation>
    <scope>IDENTIFICATION</scope>
    <source>
        <strain evidence="2">IAEA</strain>
    </source>
</reference>
<keyword evidence="1" id="KW-1133">Transmembrane helix</keyword>
<keyword evidence="1" id="KW-0812">Transmembrane</keyword>
<keyword evidence="3" id="KW-1185">Reference proteome</keyword>
<evidence type="ECO:0000313" key="3">
    <source>
        <dbReference type="Proteomes" id="UP000091820"/>
    </source>
</evidence>
<dbReference type="VEuPathDB" id="VectorBase:GBRI016241"/>
<dbReference type="Proteomes" id="UP000091820">
    <property type="component" value="Unassembled WGS sequence"/>
</dbReference>
<feature type="transmembrane region" description="Helical" evidence="1">
    <location>
        <begin position="273"/>
        <end position="292"/>
    </location>
</feature>
<feature type="transmembrane region" description="Helical" evidence="1">
    <location>
        <begin position="188"/>
        <end position="214"/>
    </location>
</feature>
<feature type="transmembrane region" description="Helical" evidence="1">
    <location>
        <begin position="298"/>
        <end position="316"/>
    </location>
</feature>
<sequence length="355" mass="37948">MYEMPFIPQNKLNSTCLVKNLTIFSQTLRAELGSTSSTYSITSVLIIVLICNGSEDPVIVSESSFSACNSNVDLTFLFGVKLFGFIFVIKVSLDGDAVLTFPSAFVALFIAVEFPVAKRRIVTAGLTCDALAFNATVAELLCSSSSSIHSLYWRCNSTGNCSGYQASGGICDWVGAVEALEATTKEGVWVVVSVIFFPFVGVVTWFTTSLAFIISGVSLAACTNATNSRIKRNSPGEVSITSVLIIVLICNGSEDPVIVSESSFSACNSNVDLTFLFGVKLFGFIFVIKVSLDGDAVLTFPSAFVALFIAVEFPVAKRRIVTAGLTCDALAFNATVAELLLMRLEVFTAAELQIE</sequence>